<dbReference type="EMBL" id="CACVKT020004018">
    <property type="protein sequence ID" value="CAC5387654.1"/>
    <property type="molecule type" value="Genomic_DNA"/>
</dbReference>
<feature type="transmembrane region" description="Helical" evidence="1">
    <location>
        <begin position="44"/>
        <end position="62"/>
    </location>
</feature>
<evidence type="ECO:0000256" key="1">
    <source>
        <dbReference type="SAM" id="Phobius"/>
    </source>
</evidence>
<dbReference type="AlphaFoldDB" id="A0A6J8BXW5"/>
<protein>
    <recommendedName>
        <fullName evidence="4">MULE transposase domain-containing protein</fullName>
    </recommendedName>
</protein>
<dbReference type="PANTHER" id="PTHR47456:SF4">
    <property type="entry name" value="SWIM-TYPE DOMAIN-CONTAINING PROTEIN"/>
    <property type="match status" value="1"/>
</dbReference>
<accession>A0A6J8BXW5</accession>
<organism evidence="2 3">
    <name type="scientific">Mytilus coruscus</name>
    <name type="common">Sea mussel</name>
    <dbReference type="NCBI Taxonomy" id="42192"/>
    <lineage>
        <taxon>Eukaryota</taxon>
        <taxon>Metazoa</taxon>
        <taxon>Spiralia</taxon>
        <taxon>Lophotrochozoa</taxon>
        <taxon>Mollusca</taxon>
        <taxon>Bivalvia</taxon>
        <taxon>Autobranchia</taxon>
        <taxon>Pteriomorphia</taxon>
        <taxon>Mytilida</taxon>
        <taxon>Mytiloidea</taxon>
        <taxon>Mytilidae</taxon>
        <taxon>Mytilinae</taxon>
        <taxon>Mytilus</taxon>
    </lineage>
</organism>
<dbReference type="PANTHER" id="PTHR47456">
    <property type="entry name" value="PHD-TYPE DOMAIN-CONTAINING PROTEIN"/>
    <property type="match status" value="1"/>
</dbReference>
<gene>
    <name evidence="2" type="ORF">MCOR_22955</name>
</gene>
<reference evidence="2 3" key="1">
    <citation type="submission" date="2020-06" db="EMBL/GenBank/DDBJ databases">
        <authorList>
            <person name="Li R."/>
            <person name="Bekaert M."/>
        </authorList>
    </citation>
    <scope>NUCLEOTIDE SEQUENCE [LARGE SCALE GENOMIC DNA]</scope>
    <source>
        <strain evidence="3">wild</strain>
    </source>
</reference>
<keyword evidence="1" id="KW-0472">Membrane</keyword>
<sequence>MRLQIQKSSSLQHSTVYQTDWQQHLLQKYGNGMVFLDATYTTKYALPLFFLCVLTNSGYAVVGTMIMESEDSASVSEVLTLTKGLMPLHLTQKCVTLMRDYVTAQIVESAQKLGQQKTVCDMMCCPKPQNDNWIKCDVCGLNLKSVPIDDFVCCICDAQ</sequence>
<evidence type="ECO:0000313" key="2">
    <source>
        <dbReference type="EMBL" id="CAC5387654.1"/>
    </source>
</evidence>
<keyword evidence="3" id="KW-1185">Reference proteome</keyword>
<keyword evidence="1" id="KW-1133">Transmembrane helix</keyword>
<keyword evidence="1" id="KW-0812">Transmembrane</keyword>
<proteinExistence type="predicted"/>
<dbReference type="OrthoDB" id="6142716at2759"/>
<name>A0A6J8BXW5_MYTCO</name>
<evidence type="ECO:0008006" key="4">
    <source>
        <dbReference type="Google" id="ProtNLM"/>
    </source>
</evidence>
<dbReference type="Proteomes" id="UP000507470">
    <property type="component" value="Unassembled WGS sequence"/>
</dbReference>
<evidence type="ECO:0000313" key="3">
    <source>
        <dbReference type="Proteomes" id="UP000507470"/>
    </source>
</evidence>